<dbReference type="PROSITE" id="PS50111">
    <property type="entry name" value="CHEMOTAXIS_TRANSDUC_2"/>
    <property type="match status" value="1"/>
</dbReference>
<gene>
    <name evidence="6" type="ORF">SAMN05660923_01252</name>
</gene>
<dbReference type="GO" id="GO:0006935">
    <property type="term" value="P:chemotaxis"/>
    <property type="evidence" value="ECO:0007669"/>
    <property type="project" value="InterPro"/>
</dbReference>
<dbReference type="OrthoDB" id="1660488at2"/>
<evidence type="ECO:0000256" key="3">
    <source>
        <dbReference type="PROSITE-ProRule" id="PRU00284"/>
    </source>
</evidence>
<dbReference type="InterPro" id="IPR004089">
    <property type="entry name" value="MCPsignal_dom"/>
</dbReference>
<dbReference type="InterPro" id="IPR024096">
    <property type="entry name" value="NO_sig/Golgi_transp_ligand-bd"/>
</dbReference>
<dbReference type="Proteomes" id="UP000198828">
    <property type="component" value="Unassembled WGS sequence"/>
</dbReference>
<dbReference type="GO" id="GO:0016020">
    <property type="term" value="C:membrane"/>
    <property type="evidence" value="ECO:0007669"/>
    <property type="project" value="InterPro"/>
</dbReference>
<feature type="transmembrane region" description="Helical" evidence="4">
    <location>
        <begin position="202"/>
        <end position="220"/>
    </location>
</feature>
<reference evidence="6 7" key="1">
    <citation type="submission" date="2016-10" db="EMBL/GenBank/DDBJ databases">
        <authorList>
            <person name="de Groot N.N."/>
        </authorList>
    </citation>
    <scope>NUCLEOTIDE SEQUENCE [LARGE SCALE GENOMIC DNA]</scope>
    <source>
        <strain evidence="6 7">DSM 23310</strain>
    </source>
</reference>
<keyword evidence="1 3" id="KW-0807">Transducer</keyword>
<dbReference type="SUPFAM" id="SSF58104">
    <property type="entry name" value="Methyl-accepting chemotaxis protein (MCP) signaling domain"/>
    <property type="match status" value="1"/>
</dbReference>
<keyword evidence="7" id="KW-1185">Reference proteome</keyword>
<dbReference type="GO" id="GO:0007165">
    <property type="term" value="P:signal transduction"/>
    <property type="evidence" value="ECO:0007669"/>
    <property type="project" value="UniProtKB-KW"/>
</dbReference>
<keyword evidence="4" id="KW-1133">Transmembrane helix</keyword>
<dbReference type="InterPro" id="IPR038158">
    <property type="entry name" value="H-NOX_domain_sf"/>
</dbReference>
<evidence type="ECO:0000256" key="1">
    <source>
        <dbReference type="ARBA" id="ARBA00023224"/>
    </source>
</evidence>
<dbReference type="GO" id="GO:0020037">
    <property type="term" value="F:heme binding"/>
    <property type="evidence" value="ECO:0007669"/>
    <property type="project" value="InterPro"/>
</dbReference>
<dbReference type="EMBL" id="FNNG01000004">
    <property type="protein sequence ID" value="SDW79837.1"/>
    <property type="molecule type" value="Genomic_DNA"/>
</dbReference>
<dbReference type="SUPFAM" id="SSF111126">
    <property type="entry name" value="Ligand-binding domain in the NO signalling and Golgi transport"/>
    <property type="match status" value="1"/>
</dbReference>
<protein>
    <submittedName>
        <fullName evidence="6">Methyl-accepting chemotaxis protein</fullName>
    </submittedName>
</protein>
<dbReference type="RefSeq" id="WP_093751891.1">
    <property type="nucleotide sequence ID" value="NZ_FNNG01000004.1"/>
</dbReference>
<evidence type="ECO:0000313" key="6">
    <source>
        <dbReference type="EMBL" id="SDW79837.1"/>
    </source>
</evidence>
<evidence type="ECO:0000256" key="4">
    <source>
        <dbReference type="SAM" id="Phobius"/>
    </source>
</evidence>
<evidence type="ECO:0000313" key="7">
    <source>
        <dbReference type="Proteomes" id="UP000198828"/>
    </source>
</evidence>
<dbReference type="PANTHER" id="PTHR32089">
    <property type="entry name" value="METHYL-ACCEPTING CHEMOTAXIS PROTEIN MCPB"/>
    <property type="match status" value="1"/>
</dbReference>
<proteinExistence type="inferred from homology"/>
<dbReference type="InterPro" id="IPR004090">
    <property type="entry name" value="Chemotax_Me-accpt_rcpt"/>
</dbReference>
<keyword evidence="4" id="KW-0472">Membrane</keyword>
<dbReference type="AlphaFoldDB" id="A0A1H2WH21"/>
<dbReference type="PANTHER" id="PTHR32089:SF112">
    <property type="entry name" value="LYSOZYME-LIKE PROTEIN-RELATED"/>
    <property type="match status" value="1"/>
</dbReference>
<dbReference type="Pfam" id="PF00015">
    <property type="entry name" value="MCPsignal"/>
    <property type="match status" value="1"/>
</dbReference>
<dbReference type="GO" id="GO:0004888">
    <property type="term" value="F:transmembrane signaling receptor activity"/>
    <property type="evidence" value="ECO:0007669"/>
    <property type="project" value="InterPro"/>
</dbReference>
<comment type="similarity">
    <text evidence="2">Belongs to the methyl-accepting chemotaxis (MCP) protein family.</text>
</comment>
<sequence>MKGTIVSAWIKTSRNIFGEDVVRDALATYGISENKVFTPMEDIEDSIALGIIDEIAKRLGKTPSEVWHEIGLDNINTFSKDYPAFFKFKNLYAFLKAMYDIHVVVTKRIPGAKPPILKVEPLEKNKATMSYSSPRGMFDYFHGMLMGASKYFKEDIEVEILEKKEDYTKIAITFPMEVYNKRVYKLNSFLSLGFIKSFQLKVGLGVLLFSGIPLAILSNYLHGMPLLIAILALSFLIPTIIGKLLLRPLKYIFETIEDLENKDFSFERNISTNDFLEDINNRLNKAKNSIKRDFVGYKAIVDELNVFGEKFNEISNNMTNTSQEIDSIVRQVAYGATNQAGETENIAYQLNDSIQNLNCIVEKENEGKDKLQLTVDKTRKGFENLKNTVDNLNEIVGEFSIVKEKSFTLKNRAQDVTKIVETVEKIAEQTNLLALNASIEASRAGEYGKGFSVVAMEIRKLAESSKEAVSNINNILEAILMEIDELVSDIGRQYGILDEEKSNLNNLSIETSQVVESIKGVANLIIDLVSDLNKESEAITSMSEHVESLAAIAEENSASSQEVSKNVTNYINEIKNMTEKTAEFNKVSENFAKELDKYMI</sequence>
<dbReference type="PRINTS" id="PR00260">
    <property type="entry name" value="CHEMTRNSDUCR"/>
</dbReference>
<accession>A0A1H2WH21</accession>
<dbReference type="InterPro" id="IPR011644">
    <property type="entry name" value="Heme_NO-bd"/>
</dbReference>
<feature type="transmembrane region" description="Helical" evidence="4">
    <location>
        <begin position="226"/>
        <end position="246"/>
    </location>
</feature>
<dbReference type="Gene3D" id="3.90.1520.10">
    <property type="entry name" value="H-NOX domain"/>
    <property type="match status" value="1"/>
</dbReference>
<evidence type="ECO:0000259" key="5">
    <source>
        <dbReference type="PROSITE" id="PS50111"/>
    </source>
</evidence>
<dbReference type="Pfam" id="PF07700">
    <property type="entry name" value="HNOB"/>
    <property type="match status" value="1"/>
</dbReference>
<name>A0A1H2WH21_9FIRM</name>
<feature type="domain" description="Methyl-accepting transducer" evidence="5">
    <location>
        <begin position="314"/>
        <end position="564"/>
    </location>
</feature>
<keyword evidence="4" id="KW-0812">Transmembrane</keyword>
<evidence type="ECO:0000256" key="2">
    <source>
        <dbReference type="ARBA" id="ARBA00029447"/>
    </source>
</evidence>
<dbReference type="SMART" id="SM00283">
    <property type="entry name" value="MA"/>
    <property type="match status" value="1"/>
</dbReference>
<dbReference type="Gene3D" id="1.10.287.950">
    <property type="entry name" value="Methyl-accepting chemotaxis protein"/>
    <property type="match status" value="1"/>
</dbReference>
<organism evidence="6 7">
    <name type="scientific">Tepidimicrobium xylanilyticum</name>
    <dbReference type="NCBI Taxonomy" id="1123352"/>
    <lineage>
        <taxon>Bacteria</taxon>
        <taxon>Bacillati</taxon>
        <taxon>Bacillota</taxon>
        <taxon>Tissierellia</taxon>
        <taxon>Tissierellales</taxon>
        <taxon>Tepidimicrobiaceae</taxon>
        <taxon>Tepidimicrobium</taxon>
    </lineage>
</organism>